<accession>A0ABU9YG09</accession>
<proteinExistence type="predicted"/>
<dbReference type="InterPro" id="IPR001509">
    <property type="entry name" value="Epimerase_deHydtase"/>
</dbReference>
<evidence type="ECO:0000313" key="3">
    <source>
        <dbReference type="Proteomes" id="UP001413721"/>
    </source>
</evidence>
<evidence type="ECO:0000259" key="1">
    <source>
        <dbReference type="Pfam" id="PF01370"/>
    </source>
</evidence>
<feature type="domain" description="NAD-dependent epimerase/dehydratase" evidence="1">
    <location>
        <begin position="8"/>
        <end position="223"/>
    </location>
</feature>
<dbReference type="InterPro" id="IPR036291">
    <property type="entry name" value="NAD(P)-bd_dom_sf"/>
</dbReference>
<sequence>MDGIDRRALILGAAGSFGGAVAQELGRRGWRLRLLVRDPAHLARLALAEDAEIVVGDARDPALVAHAAEGTDAIVHAVNLPWQHWEPAMRRITTAAVTAAREAHVRLVFPGNVYGFGRQDGRPLHEAAERRATTAKGRLRIALEQMIEDLGDSGAAPVLILRAGDFYGPTVRNRLVEMIFGRLARGQAPRWPGALDLPHQWCFLPDLARIVADLLAHDDRLAAVEHVHMPGHVFDSQRRFMEMAARAAGRPDLLPRALPGWMLRLGALGDAELRALQELRYLFDDPVIITGSRLGTLLPDFRPTTPERAIAATVAARNHAAAGAAT</sequence>
<reference evidence="2 3" key="1">
    <citation type="submission" date="2024-03" db="EMBL/GenBank/DDBJ databases">
        <title>High-quality draft genome sequencing of Tistrella sp. BH-R2-4.</title>
        <authorList>
            <person name="Dong C."/>
        </authorList>
    </citation>
    <scope>NUCLEOTIDE SEQUENCE [LARGE SCALE GENOMIC DNA]</scope>
    <source>
        <strain evidence="2 3">BH-R2-4</strain>
    </source>
</reference>
<dbReference type="SUPFAM" id="SSF51735">
    <property type="entry name" value="NAD(P)-binding Rossmann-fold domains"/>
    <property type="match status" value="1"/>
</dbReference>
<keyword evidence="3" id="KW-1185">Reference proteome</keyword>
<dbReference type="InterPro" id="IPR051783">
    <property type="entry name" value="NAD(P)-dependent_oxidoreduct"/>
</dbReference>
<protein>
    <submittedName>
        <fullName evidence="2">NAD-dependent epimerase/dehydratase family protein</fullName>
    </submittedName>
</protein>
<organism evidence="2 3">
    <name type="scientific">Tistrella arctica</name>
    <dbReference type="NCBI Taxonomy" id="3133430"/>
    <lineage>
        <taxon>Bacteria</taxon>
        <taxon>Pseudomonadati</taxon>
        <taxon>Pseudomonadota</taxon>
        <taxon>Alphaproteobacteria</taxon>
        <taxon>Geminicoccales</taxon>
        <taxon>Geminicoccaceae</taxon>
        <taxon>Tistrella</taxon>
    </lineage>
</organism>
<dbReference type="Pfam" id="PF01370">
    <property type="entry name" value="Epimerase"/>
    <property type="match status" value="1"/>
</dbReference>
<dbReference type="Proteomes" id="UP001413721">
    <property type="component" value="Unassembled WGS sequence"/>
</dbReference>
<dbReference type="PANTHER" id="PTHR48079">
    <property type="entry name" value="PROTEIN YEEZ"/>
    <property type="match status" value="1"/>
</dbReference>
<name>A0ABU9YG09_9PROT</name>
<gene>
    <name evidence="2" type="ORF">WG926_05370</name>
</gene>
<dbReference type="EMBL" id="JBBKTW010000002">
    <property type="protein sequence ID" value="MEN2987723.1"/>
    <property type="molecule type" value="Genomic_DNA"/>
</dbReference>
<evidence type="ECO:0000313" key="2">
    <source>
        <dbReference type="EMBL" id="MEN2987723.1"/>
    </source>
</evidence>
<dbReference type="PANTHER" id="PTHR48079:SF6">
    <property type="entry name" value="NAD(P)-BINDING DOMAIN-CONTAINING PROTEIN-RELATED"/>
    <property type="match status" value="1"/>
</dbReference>
<dbReference type="Gene3D" id="3.40.50.720">
    <property type="entry name" value="NAD(P)-binding Rossmann-like Domain"/>
    <property type="match status" value="1"/>
</dbReference>
<dbReference type="RefSeq" id="WP_345936900.1">
    <property type="nucleotide sequence ID" value="NZ_JBBKTW010000002.1"/>
</dbReference>
<comment type="caution">
    <text evidence="2">The sequence shown here is derived from an EMBL/GenBank/DDBJ whole genome shotgun (WGS) entry which is preliminary data.</text>
</comment>